<evidence type="ECO:0000256" key="1">
    <source>
        <dbReference type="SAM" id="MobiDB-lite"/>
    </source>
</evidence>
<proteinExistence type="predicted"/>
<organism evidence="2 3">
    <name type="scientific">Corynespora cassiicola Philippines</name>
    <dbReference type="NCBI Taxonomy" id="1448308"/>
    <lineage>
        <taxon>Eukaryota</taxon>
        <taxon>Fungi</taxon>
        <taxon>Dikarya</taxon>
        <taxon>Ascomycota</taxon>
        <taxon>Pezizomycotina</taxon>
        <taxon>Dothideomycetes</taxon>
        <taxon>Pleosporomycetidae</taxon>
        <taxon>Pleosporales</taxon>
        <taxon>Corynesporascaceae</taxon>
        <taxon>Corynespora</taxon>
    </lineage>
</organism>
<reference evidence="2 3" key="1">
    <citation type="journal article" date="2018" name="Front. Microbiol.">
        <title>Genome-Wide Analysis of Corynespora cassiicola Leaf Fall Disease Putative Effectors.</title>
        <authorList>
            <person name="Lopez D."/>
            <person name="Ribeiro S."/>
            <person name="Label P."/>
            <person name="Fumanal B."/>
            <person name="Venisse J.S."/>
            <person name="Kohler A."/>
            <person name="de Oliveira R.R."/>
            <person name="Labutti K."/>
            <person name="Lipzen A."/>
            <person name="Lail K."/>
            <person name="Bauer D."/>
            <person name="Ohm R.A."/>
            <person name="Barry K.W."/>
            <person name="Spatafora J."/>
            <person name="Grigoriev I.V."/>
            <person name="Martin F.M."/>
            <person name="Pujade-Renaud V."/>
        </authorList>
    </citation>
    <scope>NUCLEOTIDE SEQUENCE [LARGE SCALE GENOMIC DNA]</scope>
    <source>
        <strain evidence="2 3">Philippines</strain>
    </source>
</reference>
<sequence>MFSVPLNNERHTASHHNKAWVGMGRPSSLLAQPRCSCASLMSVFCDHYAPALPHHATPRHTLGCASARTPPHTATSA</sequence>
<name>A0A2T2N0T9_CORCC</name>
<evidence type="ECO:0000313" key="2">
    <source>
        <dbReference type="EMBL" id="PSN59032.1"/>
    </source>
</evidence>
<dbReference type="Proteomes" id="UP000240883">
    <property type="component" value="Unassembled WGS sequence"/>
</dbReference>
<evidence type="ECO:0000313" key="3">
    <source>
        <dbReference type="Proteomes" id="UP000240883"/>
    </source>
</evidence>
<protein>
    <submittedName>
        <fullName evidence="2">Uncharacterized protein</fullName>
    </submittedName>
</protein>
<keyword evidence="3" id="KW-1185">Reference proteome</keyword>
<gene>
    <name evidence="2" type="ORF">BS50DRAFT_288389</name>
</gene>
<dbReference type="AlphaFoldDB" id="A0A2T2N0T9"/>
<accession>A0A2T2N0T9</accession>
<dbReference type="EMBL" id="KZ678170">
    <property type="protein sequence ID" value="PSN59032.1"/>
    <property type="molecule type" value="Genomic_DNA"/>
</dbReference>
<feature type="region of interest" description="Disordered" evidence="1">
    <location>
        <begin position="1"/>
        <end position="20"/>
    </location>
</feature>